<dbReference type="RefSeq" id="XP_025342642.1">
    <property type="nucleotide sequence ID" value="XM_025484427.1"/>
</dbReference>
<dbReference type="SUPFAM" id="SSF103473">
    <property type="entry name" value="MFS general substrate transporter"/>
    <property type="match status" value="1"/>
</dbReference>
<evidence type="ECO:0008006" key="9">
    <source>
        <dbReference type="Google" id="ProtNLM"/>
    </source>
</evidence>
<feature type="transmembrane region" description="Helical" evidence="6">
    <location>
        <begin position="348"/>
        <end position="373"/>
    </location>
</feature>
<dbReference type="PANTHER" id="PTHR23507:SF1">
    <property type="entry name" value="FI18259P1-RELATED"/>
    <property type="match status" value="1"/>
</dbReference>
<evidence type="ECO:0000256" key="1">
    <source>
        <dbReference type="ARBA" id="ARBA00004141"/>
    </source>
</evidence>
<dbReference type="VEuPathDB" id="FungiDB:CXQ85_000691"/>
<keyword evidence="4 6" id="KW-0472">Membrane</keyword>
<feature type="transmembrane region" description="Helical" evidence="6">
    <location>
        <begin position="181"/>
        <end position="200"/>
    </location>
</feature>
<evidence type="ECO:0000256" key="2">
    <source>
        <dbReference type="ARBA" id="ARBA00022692"/>
    </source>
</evidence>
<accession>A0A2V1AV98</accession>
<comment type="subcellular location">
    <subcellularLocation>
        <location evidence="1">Membrane</location>
        <topology evidence="1">Multi-pass membrane protein</topology>
    </subcellularLocation>
</comment>
<dbReference type="Proteomes" id="UP000244309">
    <property type="component" value="Unassembled WGS sequence"/>
</dbReference>
<feature type="region of interest" description="Disordered" evidence="5">
    <location>
        <begin position="575"/>
        <end position="617"/>
    </location>
</feature>
<dbReference type="Pfam" id="PF07690">
    <property type="entry name" value="MFS_1"/>
    <property type="match status" value="1"/>
</dbReference>
<evidence type="ECO:0000313" key="7">
    <source>
        <dbReference type="EMBL" id="PVH21702.1"/>
    </source>
</evidence>
<keyword evidence="8" id="KW-1185">Reference proteome</keyword>
<reference evidence="7 8" key="1">
    <citation type="submission" date="2017-12" db="EMBL/GenBank/DDBJ databases">
        <title>Genome Sequence of a Multidrug-Resistant Candida haemulonii Isolate from a Patient with Chronic Leg Ulcers in Israel.</title>
        <authorList>
            <person name="Chow N.A."/>
            <person name="Gade L."/>
            <person name="Batra D."/>
            <person name="Rowe L.A."/>
            <person name="Ben-Ami R."/>
            <person name="Loparev V.N."/>
            <person name="Litvintseva A.P."/>
        </authorList>
    </citation>
    <scope>NUCLEOTIDE SEQUENCE [LARGE SCALE GENOMIC DNA]</scope>
    <source>
        <strain evidence="7 8">B11899</strain>
    </source>
</reference>
<dbReference type="AlphaFoldDB" id="A0A2V1AV98"/>
<dbReference type="PANTHER" id="PTHR23507">
    <property type="entry name" value="ZGC:174356"/>
    <property type="match status" value="1"/>
</dbReference>
<name>A0A2V1AV98_9ASCO</name>
<dbReference type="EMBL" id="PKFO01000005">
    <property type="protein sequence ID" value="PVH21702.1"/>
    <property type="molecule type" value="Genomic_DNA"/>
</dbReference>
<evidence type="ECO:0000256" key="6">
    <source>
        <dbReference type="SAM" id="Phobius"/>
    </source>
</evidence>
<gene>
    <name evidence="7" type="ORF">CXQ85_000691</name>
</gene>
<feature type="compositionally biased region" description="Low complexity" evidence="5">
    <location>
        <begin position="602"/>
        <end position="611"/>
    </location>
</feature>
<feature type="transmembrane region" description="Helical" evidence="6">
    <location>
        <begin position="428"/>
        <end position="447"/>
    </location>
</feature>
<evidence type="ECO:0000256" key="3">
    <source>
        <dbReference type="ARBA" id="ARBA00022989"/>
    </source>
</evidence>
<feature type="transmembrane region" description="Helical" evidence="6">
    <location>
        <begin position="263"/>
        <end position="280"/>
    </location>
</feature>
<sequence>MSRFQGRDGPDGSTVLEHAADDTYTALDNDAEHMDEDAAWLREQRANNKSLHWLKRPSVVMLGVCIWLVAAAHTCGEGTRQALTFKLACNTISEGSGTCDSTETQLLVSKLQQFYAVCSGVITMFASGKVGPLSDQYGRKLFMLTVVVAMFSGKLSKFIVMESFSELQFTSMVLTEVLQNIGGGVVCYVTLASCYVSDIAETHQRTYFLGVNMAALFLGFSTGPLFGNALLRLGKNESDGSANPAEAANTITPGEFLPLKGELCLYALLIVLLAFVLPESRSEKARQKSRSLSRSSSADQMTEDISLTTKSSNLLRHLNFLRPIRLIFYPKDSVPASRHQSIRAYRTAVITLVFVECILVSLVIPLGEIYILYGIWRFKWGAANIGHLLAASSSSRAFTLIVLSPIIHHKFFEGFLKLKVHHKYLDDVDFGMIASAFIIEIVAMVLLSMANSGVLFLVCLVFSSLATLAGPAMNSSIVKFYPESRIGEVFGGMALIKNTLSIIMPLSLLALYKFALKSWSFPQVVFLFMAGCFSLFLIAVCYVKWVLYKEHKYLALSGGSLTPTSSASSLIGVPVNSDTDSGANIQPPAPGTPPARKDSTSKRPSSPKPSRNASFSV</sequence>
<dbReference type="GO" id="GO:0016020">
    <property type="term" value="C:membrane"/>
    <property type="evidence" value="ECO:0007669"/>
    <property type="project" value="UniProtKB-SubCell"/>
</dbReference>
<dbReference type="InterPro" id="IPR036259">
    <property type="entry name" value="MFS_trans_sf"/>
</dbReference>
<evidence type="ECO:0000256" key="4">
    <source>
        <dbReference type="ARBA" id="ARBA00023136"/>
    </source>
</evidence>
<evidence type="ECO:0000313" key="8">
    <source>
        <dbReference type="Proteomes" id="UP000244309"/>
    </source>
</evidence>
<dbReference type="OrthoDB" id="3026777at2759"/>
<proteinExistence type="predicted"/>
<dbReference type="InterPro" id="IPR011701">
    <property type="entry name" value="MFS"/>
</dbReference>
<feature type="transmembrane region" description="Helical" evidence="6">
    <location>
        <begin position="494"/>
        <end position="512"/>
    </location>
</feature>
<keyword evidence="2 6" id="KW-0812">Transmembrane</keyword>
<dbReference type="GeneID" id="37006023"/>
<feature type="transmembrane region" description="Helical" evidence="6">
    <location>
        <begin position="524"/>
        <end position="547"/>
    </location>
</feature>
<keyword evidence="3 6" id="KW-1133">Transmembrane helix</keyword>
<feature type="transmembrane region" description="Helical" evidence="6">
    <location>
        <begin position="207"/>
        <end position="226"/>
    </location>
</feature>
<protein>
    <recommendedName>
        <fullName evidence="9">Major facilitator superfamily (MFS) profile domain-containing protein</fullName>
    </recommendedName>
</protein>
<organism evidence="7 8">
    <name type="scientific">Candidozyma haemuli</name>
    <dbReference type="NCBI Taxonomy" id="45357"/>
    <lineage>
        <taxon>Eukaryota</taxon>
        <taxon>Fungi</taxon>
        <taxon>Dikarya</taxon>
        <taxon>Ascomycota</taxon>
        <taxon>Saccharomycotina</taxon>
        <taxon>Pichiomycetes</taxon>
        <taxon>Metschnikowiaceae</taxon>
        <taxon>Candidozyma</taxon>
    </lineage>
</organism>
<dbReference type="Gene3D" id="1.20.1250.20">
    <property type="entry name" value="MFS general substrate transporter like domains"/>
    <property type="match status" value="1"/>
</dbReference>
<dbReference type="GO" id="GO:0022857">
    <property type="term" value="F:transmembrane transporter activity"/>
    <property type="evidence" value="ECO:0007669"/>
    <property type="project" value="InterPro"/>
</dbReference>
<feature type="transmembrane region" description="Helical" evidence="6">
    <location>
        <begin position="385"/>
        <end position="407"/>
    </location>
</feature>
<feature type="transmembrane region" description="Helical" evidence="6">
    <location>
        <begin position="453"/>
        <end position="473"/>
    </location>
</feature>
<comment type="caution">
    <text evidence="7">The sequence shown here is derived from an EMBL/GenBank/DDBJ whole genome shotgun (WGS) entry which is preliminary data.</text>
</comment>
<evidence type="ECO:0000256" key="5">
    <source>
        <dbReference type="SAM" id="MobiDB-lite"/>
    </source>
</evidence>